<dbReference type="AlphaFoldDB" id="A0A251RSX5"/>
<name>A0A251RSX5_HELAN</name>
<dbReference type="GO" id="GO:0016787">
    <property type="term" value="F:hydrolase activity"/>
    <property type="evidence" value="ECO:0007669"/>
    <property type="project" value="UniProtKB-KW"/>
</dbReference>
<sequence length="115" mass="12499">MMFVRRVMRCFSCCFRIRDDNHTQVNRFSQPITAIRKETVDPLASSCVWSVLAHEGYTIVALTKRTQDGGTDVVEAKVGKGSATLSMASLGIYGACMGVGRVVVGHGQLCAMLNI</sequence>
<dbReference type="EMBL" id="CM007906">
    <property type="protein sequence ID" value="OTF87563.1"/>
    <property type="molecule type" value="Genomic_DNA"/>
</dbReference>
<dbReference type="InterPro" id="IPR015955">
    <property type="entry name" value="Lactate_DH/Glyco_Ohase_4_C"/>
</dbReference>
<proteinExistence type="predicted"/>
<keyword evidence="3" id="KW-1185">Reference proteome</keyword>
<evidence type="ECO:0000313" key="2">
    <source>
        <dbReference type="EMBL" id="OTF87563.1"/>
    </source>
</evidence>
<protein>
    <submittedName>
        <fullName evidence="2">Putative lactate dehydrogenase/glycoside hydrolase, family 4</fullName>
    </submittedName>
</protein>
<dbReference type="STRING" id="4232.A0A251RSX5"/>
<dbReference type="Gene3D" id="3.90.110.10">
    <property type="entry name" value="Lactate dehydrogenase/glycoside hydrolase, family 4, C-terminal"/>
    <property type="match status" value="1"/>
</dbReference>
<dbReference type="Proteomes" id="UP000215914">
    <property type="component" value="Chromosome 17"/>
</dbReference>
<dbReference type="InParanoid" id="A0A251RSX5"/>
<feature type="domain" description="Lactate/malate dehydrogenase C-terminal" evidence="1">
    <location>
        <begin position="39"/>
        <end position="89"/>
    </location>
</feature>
<dbReference type="GO" id="GO:0016616">
    <property type="term" value="F:oxidoreductase activity, acting on the CH-OH group of donors, NAD or NADP as acceptor"/>
    <property type="evidence" value="ECO:0007669"/>
    <property type="project" value="InterPro"/>
</dbReference>
<accession>A0A251RSX5</accession>
<reference evidence="3" key="1">
    <citation type="journal article" date="2017" name="Nature">
        <title>The sunflower genome provides insights into oil metabolism, flowering and Asterid evolution.</title>
        <authorList>
            <person name="Badouin H."/>
            <person name="Gouzy J."/>
            <person name="Grassa C.J."/>
            <person name="Murat F."/>
            <person name="Staton S.E."/>
            <person name="Cottret L."/>
            <person name="Lelandais-Briere C."/>
            <person name="Owens G.L."/>
            <person name="Carrere S."/>
            <person name="Mayjonade B."/>
            <person name="Legrand L."/>
            <person name="Gill N."/>
            <person name="Kane N.C."/>
            <person name="Bowers J.E."/>
            <person name="Hubner S."/>
            <person name="Bellec A."/>
            <person name="Berard A."/>
            <person name="Berges H."/>
            <person name="Blanchet N."/>
            <person name="Boniface M.C."/>
            <person name="Brunel D."/>
            <person name="Catrice O."/>
            <person name="Chaidir N."/>
            <person name="Claudel C."/>
            <person name="Donnadieu C."/>
            <person name="Faraut T."/>
            <person name="Fievet G."/>
            <person name="Helmstetter N."/>
            <person name="King M."/>
            <person name="Knapp S.J."/>
            <person name="Lai Z."/>
            <person name="Le Paslier M.C."/>
            <person name="Lippi Y."/>
            <person name="Lorenzon L."/>
            <person name="Mandel J.R."/>
            <person name="Marage G."/>
            <person name="Marchand G."/>
            <person name="Marquand E."/>
            <person name="Bret-Mestries E."/>
            <person name="Morien E."/>
            <person name="Nambeesan S."/>
            <person name="Nguyen T."/>
            <person name="Pegot-Espagnet P."/>
            <person name="Pouilly N."/>
            <person name="Raftis F."/>
            <person name="Sallet E."/>
            <person name="Schiex T."/>
            <person name="Thomas J."/>
            <person name="Vandecasteele C."/>
            <person name="Vares D."/>
            <person name="Vear F."/>
            <person name="Vautrin S."/>
            <person name="Crespi M."/>
            <person name="Mangin B."/>
            <person name="Burke J.M."/>
            <person name="Salse J."/>
            <person name="Munos S."/>
            <person name="Vincourt P."/>
            <person name="Rieseberg L.H."/>
            <person name="Langlade N.B."/>
        </authorList>
    </citation>
    <scope>NUCLEOTIDE SEQUENCE [LARGE SCALE GENOMIC DNA]</scope>
    <source>
        <strain evidence="3">cv. SF193</strain>
    </source>
</reference>
<dbReference type="InterPro" id="IPR022383">
    <property type="entry name" value="Lactate/malate_DH_C"/>
</dbReference>
<organism evidence="2 3">
    <name type="scientific">Helianthus annuus</name>
    <name type="common">Common sunflower</name>
    <dbReference type="NCBI Taxonomy" id="4232"/>
    <lineage>
        <taxon>Eukaryota</taxon>
        <taxon>Viridiplantae</taxon>
        <taxon>Streptophyta</taxon>
        <taxon>Embryophyta</taxon>
        <taxon>Tracheophyta</taxon>
        <taxon>Spermatophyta</taxon>
        <taxon>Magnoliopsida</taxon>
        <taxon>eudicotyledons</taxon>
        <taxon>Gunneridae</taxon>
        <taxon>Pentapetalae</taxon>
        <taxon>asterids</taxon>
        <taxon>campanulids</taxon>
        <taxon>Asterales</taxon>
        <taxon>Asteraceae</taxon>
        <taxon>Asteroideae</taxon>
        <taxon>Heliantheae alliance</taxon>
        <taxon>Heliantheae</taxon>
        <taxon>Helianthus</taxon>
    </lineage>
</organism>
<evidence type="ECO:0000313" key="3">
    <source>
        <dbReference type="Proteomes" id="UP000215914"/>
    </source>
</evidence>
<dbReference type="SUPFAM" id="SSF56327">
    <property type="entry name" value="LDH C-terminal domain-like"/>
    <property type="match status" value="1"/>
</dbReference>
<dbReference type="Pfam" id="PF02866">
    <property type="entry name" value="Ldh_1_C"/>
    <property type="match status" value="1"/>
</dbReference>
<keyword evidence="2" id="KW-0378">Hydrolase</keyword>
<gene>
    <name evidence="2" type="ORF">HannXRQ_Chr17g0563231</name>
</gene>
<evidence type="ECO:0000259" key="1">
    <source>
        <dbReference type="Pfam" id="PF02866"/>
    </source>
</evidence>